<evidence type="ECO:0000313" key="8">
    <source>
        <dbReference type="Proteomes" id="UP000663879"/>
    </source>
</evidence>
<keyword evidence="1" id="KW-0479">Metal-binding</keyword>
<dbReference type="PANTHER" id="PTHR46319:SF3">
    <property type="entry name" value="ZINC FINGER FYVE DOMAIN-CONTAINING PROTEIN"/>
    <property type="match status" value="1"/>
</dbReference>
<dbReference type="GO" id="GO:0031901">
    <property type="term" value="C:early endosome membrane"/>
    <property type="evidence" value="ECO:0007669"/>
    <property type="project" value="TreeGrafter"/>
</dbReference>
<dbReference type="Pfam" id="PF01363">
    <property type="entry name" value="FYVE"/>
    <property type="match status" value="1"/>
</dbReference>
<reference evidence="7" key="1">
    <citation type="submission" date="2021-02" db="EMBL/GenBank/DDBJ databases">
        <authorList>
            <person name="Nowell W R."/>
        </authorList>
    </citation>
    <scope>NUCLEOTIDE SEQUENCE</scope>
    <source>
        <strain evidence="7">Ploen Becks lab</strain>
    </source>
</reference>
<dbReference type="Gene3D" id="3.30.40.10">
    <property type="entry name" value="Zinc/RING finger domain, C3HC4 (zinc finger)"/>
    <property type="match status" value="1"/>
</dbReference>
<dbReference type="PANTHER" id="PTHR46319">
    <property type="entry name" value="ZINC FINGER FYVE DOMAIN-CONTAINING PROTEIN"/>
    <property type="match status" value="1"/>
</dbReference>
<dbReference type="Proteomes" id="UP000663879">
    <property type="component" value="Unassembled WGS sequence"/>
</dbReference>
<sequence>MESFGFDLDKALDELEKLEEDQKFEETTIKNRQEINDYEEVKDLIQNLILQIENENLISSIIQNEVSPDKVPVVDFISNSESTQIEVNNDSSETIPIKILEENEEEITHETKENETDNFVDTQPSTSVTIEVTDYKTEWEQLTNNEKVLGLEAPVWLPDSEAENCMKCDIKFTFRKRRHHCRACGLIFCSDCCYQKLPLPYKLNNNSIDVNEQKKEISRVCTICYDIINKVNEIKSRMNFVESNVPIVSVLKKIKSGEDKNALKPTGKEISINIVFFLCFSSKNIFLNIPLIFEVIAEIK</sequence>
<dbReference type="InterPro" id="IPR017455">
    <property type="entry name" value="Znf_FYVE-rel"/>
</dbReference>
<evidence type="ECO:0000256" key="1">
    <source>
        <dbReference type="ARBA" id="ARBA00022723"/>
    </source>
</evidence>
<name>A0A813XSI4_9BILA</name>
<comment type="caution">
    <text evidence="7">The sequence shown here is derived from an EMBL/GenBank/DDBJ whole genome shotgun (WGS) entry which is preliminary data.</text>
</comment>
<proteinExistence type="predicted"/>
<protein>
    <recommendedName>
        <fullName evidence="6">FYVE-type domain-containing protein</fullName>
    </recommendedName>
</protein>
<dbReference type="EMBL" id="CAJNOC010001640">
    <property type="protein sequence ID" value="CAF0880494.1"/>
    <property type="molecule type" value="Genomic_DNA"/>
</dbReference>
<evidence type="ECO:0000259" key="6">
    <source>
        <dbReference type="PROSITE" id="PS50178"/>
    </source>
</evidence>
<dbReference type="AlphaFoldDB" id="A0A813XSI4"/>
<dbReference type="GO" id="GO:0016197">
    <property type="term" value="P:endosomal transport"/>
    <property type="evidence" value="ECO:0007669"/>
    <property type="project" value="TreeGrafter"/>
</dbReference>
<dbReference type="OrthoDB" id="79871at2759"/>
<dbReference type="InterPro" id="IPR011011">
    <property type="entry name" value="Znf_FYVE_PHD"/>
</dbReference>
<organism evidence="7 8">
    <name type="scientific">Brachionus calyciflorus</name>
    <dbReference type="NCBI Taxonomy" id="104777"/>
    <lineage>
        <taxon>Eukaryota</taxon>
        <taxon>Metazoa</taxon>
        <taxon>Spiralia</taxon>
        <taxon>Gnathifera</taxon>
        <taxon>Rotifera</taxon>
        <taxon>Eurotatoria</taxon>
        <taxon>Monogononta</taxon>
        <taxon>Pseudotrocha</taxon>
        <taxon>Ploima</taxon>
        <taxon>Brachionidae</taxon>
        <taxon>Brachionus</taxon>
    </lineage>
</organism>
<dbReference type="PROSITE" id="PS50178">
    <property type="entry name" value="ZF_FYVE"/>
    <property type="match status" value="1"/>
</dbReference>
<feature type="domain" description="FYVE-type" evidence="6">
    <location>
        <begin position="159"/>
        <end position="229"/>
    </location>
</feature>
<keyword evidence="5" id="KW-0175">Coiled coil</keyword>
<gene>
    <name evidence="7" type="ORF">OXX778_LOCUS10388</name>
</gene>
<keyword evidence="8" id="KW-1185">Reference proteome</keyword>
<keyword evidence="2 4" id="KW-0863">Zinc-finger</keyword>
<evidence type="ECO:0000256" key="4">
    <source>
        <dbReference type="PROSITE-ProRule" id="PRU00091"/>
    </source>
</evidence>
<dbReference type="InterPro" id="IPR000306">
    <property type="entry name" value="Znf_FYVE"/>
</dbReference>
<dbReference type="CDD" id="cd15729">
    <property type="entry name" value="FYVE_endofin"/>
    <property type="match status" value="1"/>
</dbReference>
<accession>A0A813XSI4</accession>
<keyword evidence="3" id="KW-0862">Zinc</keyword>
<evidence type="ECO:0000313" key="7">
    <source>
        <dbReference type="EMBL" id="CAF0880494.1"/>
    </source>
</evidence>
<evidence type="ECO:0000256" key="3">
    <source>
        <dbReference type="ARBA" id="ARBA00022833"/>
    </source>
</evidence>
<dbReference type="SUPFAM" id="SSF57903">
    <property type="entry name" value="FYVE/PHD zinc finger"/>
    <property type="match status" value="1"/>
</dbReference>
<evidence type="ECO:0000256" key="5">
    <source>
        <dbReference type="SAM" id="Coils"/>
    </source>
</evidence>
<dbReference type="SMART" id="SM00064">
    <property type="entry name" value="FYVE"/>
    <property type="match status" value="1"/>
</dbReference>
<feature type="coiled-coil region" evidence="5">
    <location>
        <begin position="1"/>
        <end position="55"/>
    </location>
</feature>
<dbReference type="FunFam" id="3.30.40.10:FF:000084">
    <property type="entry name" value="Zinc finger, FYVE domain-containing 9b"/>
    <property type="match status" value="1"/>
</dbReference>
<evidence type="ECO:0000256" key="2">
    <source>
        <dbReference type="ARBA" id="ARBA00022771"/>
    </source>
</evidence>
<dbReference type="InterPro" id="IPR013083">
    <property type="entry name" value="Znf_RING/FYVE/PHD"/>
</dbReference>
<dbReference type="GO" id="GO:0008270">
    <property type="term" value="F:zinc ion binding"/>
    <property type="evidence" value="ECO:0007669"/>
    <property type="project" value="UniProtKB-KW"/>
</dbReference>